<dbReference type="Proteomes" id="UP000585474">
    <property type="component" value="Unassembled WGS sequence"/>
</dbReference>
<evidence type="ECO:0000259" key="5">
    <source>
        <dbReference type="PROSITE" id="PS50222"/>
    </source>
</evidence>
<evidence type="ECO:0000313" key="7">
    <source>
        <dbReference type="Proteomes" id="UP000585474"/>
    </source>
</evidence>
<organism evidence="6 7">
    <name type="scientific">Actinidia rufa</name>
    <dbReference type="NCBI Taxonomy" id="165716"/>
    <lineage>
        <taxon>Eukaryota</taxon>
        <taxon>Viridiplantae</taxon>
        <taxon>Streptophyta</taxon>
        <taxon>Embryophyta</taxon>
        <taxon>Tracheophyta</taxon>
        <taxon>Spermatophyta</taxon>
        <taxon>Magnoliopsida</taxon>
        <taxon>eudicotyledons</taxon>
        <taxon>Gunneridae</taxon>
        <taxon>Pentapetalae</taxon>
        <taxon>asterids</taxon>
        <taxon>Ericales</taxon>
        <taxon>Actinidiaceae</taxon>
        <taxon>Actinidia</taxon>
    </lineage>
</organism>
<dbReference type="Gene3D" id="1.10.238.10">
    <property type="entry name" value="EF-hand"/>
    <property type="match status" value="1"/>
</dbReference>
<dbReference type="EMBL" id="BJWL01000026">
    <property type="protein sequence ID" value="GFZ17574.1"/>
    <property type="molecule type" value="Genomic_DNA"/>
</dbReference>
<sequence length="237" mass="26607">MDVITTLWKILGCIITLHEMYTRLCVLIHITLLSLSTTTWKVNMITTNDAIFIVLEGNKSTSYSYSFLSLMGFITTLWTVLSWIITIHEFFTCLGFLLHTLSTTRHIIGNTNTKDANKAIANNDNLLGGEVEVVMGKLGISYDSNGDDIGERVGKEDIEGLLEEEEMGLEYVREAFGVFDENCDGFIDAKELEKVVCALGFKEVSQEMCQRMIETFDKNKDGKIDLGEFVKLLETAS</sequence>
<dbReference type="SMART" id="SM00054">
    <property type="entry name" value="EFh"/>
    <property type="match status" value="2"/>
</dbReference>
<feature type="domain" description="EF-hand" evidence="5">
    <location>
        <begin position="167"/>
        <end position="202"/>
    </location>
</feature>
<protein>
    <submittedName>
        <fullName evidence="6">Calcium-binding EF-hand family protein</fullName>
    </submittedName>
</protein>
<keyword evidence="4" id="KW-0472">Membrane</keyword>
<dbReference type="PROSITE" id="PS00018">
    <property type="entry name" value="EF_HAND_1"/>
    <property type="match status" value="2"/>
</dbReference>
<dbReference type="CDD" id="cd00051">
    <property type="entry name" value="EFh"/>
    <property type="match status" value="1"/>
</dbReference>
<keyword evidence="7" id="KW-1185">Reference proteome</keyword>
<comment type="caution">
    <text evidence="6">The sequence shown here is derived from an EMBL/GenBank/DDBJ whole genome shotgun (WGS) entry which is preliminary data.</text>
</comment>
<keyword evidence="2" id="KW-0677">Repeat</keyword>
<evidence type="ECO:0000256" key="3">
    <source>
        <dbReference type="ARBA" id="ARBA00022837"/>
    </source>
</evidence>
<accession>A0A7J0H491</accession>
<keyword evidence="3" id="KW-0106">Calcium</keyword>
<proteinExistence type="predicted"/>
<dbReference type="GO" id="GO:0005509">
    <property type="term" value="F:calcium ion binding"/>
    <property type="evidence" value="ECO:0007669"/>
    <property type="project" value="InterPro"/>
</dbReference>
<dbReference type="SUPFAM" id="SSF47473">
    <property type="entry name" value="EF-hand"/>
    <property type="match status" value="1"/>
</dbReference>
<evidence type="ECO:0000256" key="1">
    <source>
        <dbReference type="ARBA" id="ARBA00022723"/>
    </source>
</evidence>
<keyword evidence="4" id="KW-1133">Transmembrane helix</keyword>
<dbReference type="FunFam" id="1.10.238.10:FF:000003">
    <property type="entry name" value="Calmodulin A"/>
    <property type="match status" value="1"/>
</dbReference>
<gene>
    <name evidence="6" type="ORF">Acr_26g0008440</name>
</gene>
<dbReference type="OrthoDB" id="26525at2759"/>
<evidence type="ECO:0000256" key="4">
    <source>
        <dbReference type="SAM" id="Phobius"/>
    </source>
</evidence>
<evidence type="ECO:0000313" key="6">
    <source>
        <dbReference type="EMBL" id="GFZ17574.1"/>
    </source>
</evidence>
<dbReference type="InterPro" id="IPR011992">
    <property type="entry name" value="EF-hand-dom_pair"/>
</dbReference>
<dbReference type="InterPro" id="IPR002048">
    <property type="entry name" value="EF_hand_dom"/>
</dbReference>
<feature type="domain" description="EF-hand" evidence="5">
    <location>
        <begin position="204"/>
        <end position="237"/>
    </location>
</feature>
<dbReference type="InterPro" id="IPR039647">
    <property type="entry name" value="EF_hand_pair_protein_CML-like"/>
</dbReference>
<dbReference type="PANTHER" id="PTHR10891">
    <property type="entry name" value="EF-HAND CALCIUM-BINDING DOMAIN CONTAINING PROTEIN"/>
    <property type="match status" value="1"/>
</dbReference>
<name>A0A7J0H491_9ERIC</name>
<dbReference type="PROSITE" id="PS50222">
    <property type="entry name" value="EF_HAND_2"/>
    <property type="match status" value="2"/>
</dbReference>
<evidence type="ECO:0000256" key="2">
    <source>
        <dbReference type="ARBA" id="ARBA00022737"/>
    </source>
</evidence>
<reference evidence="6 7" key="1">
    <citation type="submission" date="2019-07" db="EMBL/GenBank/DDBJ databases">
        <title>De Novo Assembly of kiwifruit Actinidia rufa.</title>
        <authorList>
            <person name="Sugita-Konishi S."/>
            <person name="Sato K."/>
            <person name="Mori E."/>
            <person name="Abe Y."/>
            <person name="Kisaki G."/>
            <person name="Hamano K."/>
            <person name="Suezawa K."/>
            <person name="Otani M."/>
            <person name="Fukuda T."/>
            <person name="Manabe T."/>
            <person name="Gomi K."/>
            <person name="Tabuchi M."/>
            <person name="Akimitsu K."/>
            <person name="Kataoka I."/>
        </authorList>
    </citation>
    <scope>NUCLEOTIDE SEQUENCE [LARGE SCALE GENOMIC DNA]</scope>
    <source>
        <strain evidence="7">cv. Fuchu</strain>
    </source>
</reference>
<dbReference type="InterPro" id="IPR018247">
    <property type="entry name" value="EF_Hand_1_Ca_BS"/>
</dbReference>
<feature type="transmembrane region" description="Helical" evidence="4">
    <location>
        <begin position="63"/>
        <end position="85"/>
    </location>
</feature>
<keyword evidence="4" id="KW-0812">Transmembrane</keyword>
<keyword evidence="1" id="KW-0479">Metal-binding</keyword>
<dbReference type="Pfam" id="PF13499">
    <property type="entry name" value="EF-hand_7"/>
    <property type="match status" value="1"/>
</dbReference>
<dbReference type="AlphaFoldDB" id="A0A7J0H491"/>